<name>A0A0B5F3S0_STRA4</name>
<sequence>MTQPDTPATPGPDPLDPLDASGTDPLDASGPDPFGAPGPDPLDPLNPLNPLDPLDPLDALYAAARADGGEALDRLLAEIRPLMLRRCARLLPCLDDAEEACQDALLAVARNLDSFTGAGSFRGWVTVIASNAARATYRRLKRRAETAALTAPPEPVDPRTTSVIAGSRLDLLDALEELEARHPELVESVVLRDLASLSYAEVARRTGVPLGTAQARIHRARRFLRPRLSVVES</sequence>
<evidence type="ECO:0000256" key="5">
    <source>
        <dbReference type="SAM" id="MobiDB-lite"/>
    </source>
</evidence>
<feature type="compositionally biased region" description="Pro residues" evidence="5">
    <location>
        <begin position="34"/>
        <end position="44"/>
    </location>
</feature>
<dbReference type="Pfam" id="PF04542">
    <property type="entry name" value="Sigma70_r2"/>
    <property type="match status" value="1"/>
</dbReference>
<dbReference type="InterPro" id="IPR036388">
    <property type="entry name" value="WH-like_DNA-bd_sf"/>
</dbReference>
<dbReference type="SUPFAM" id="SSF88946">
    <property type="entry name" value="Sigma2 domain of RNA polymerase sigma factors"/>
    <property type="match status" value="1"/>
</dbReference>
<feature type="region of interest" description="Disordered" evidence="5">
    <location>
        <begin position="1"/>
        <end position="51"/>
    </location>
</feature>
<dbReference type="KEGG" id="sals:SLNWT_5185"/>
<reference evidence="8 9" key="1">
    <citation type="submission" date="2015-01" db="EMBL/GenBank/DDBJ databases">
        <title>Enhanced salinomycin production by adjusting the supply of polyketide extender units in Streptomyce albus DSM 41398.</title>
        <authorList>
            <person name="Lu C."/>
        </authorList>
    </citation>
    <scope>NUCLEOTIDE SEQUENCE [LARGE SCALE GENOMIC DNA]</scope>
    <source>
        <strain evidence="9">ATCC 21838 / DSM 41398 / FERM P-419 / JCM 4703 / NBRC 107858</strain>
    </source>
</reference>
<dbReference type="GO" id="GO:0006352">
    <property type="term" value="P:DNA-templated transcription initiation"/>
    <property type="evidence" value="ECO:0007669"/>
    <property type="project" value="InterPro"/>
</dbReference>
<dbReference type="InterPro" id="IPR007627">
    <property type="entry name" value="RNA_pol_sigma70_r2"/>
</dbReference>
<proteinExistence type="inferred from homology"/>
<evidence type="ECO:0000313" key="9">
    <source>
        <dbReference type="Proteomes" id="UP000031523"/>
    </source>
</evidence>
<gene>
    <name evidence="8" type="ORF">SLNWT_5185</name>
</gene>
<dbReference type="NCBIfam" id="TIGR02937">
    <property type="entry name" value="sigma70-ECF"/>
    <property type="match status" value="1"/>
</dbReference>
<evidence type="ECO:0000256" key="3">
    <source>
        <dbReference type="ARBA" id="ARBA00023082"/>
    </source>
</evidence>
<dbReference type="Proteomes" id="UP000031523">
    <property type="component" value="Chromosome"/>
</dbReference>
<keyword evidence="9" id="KW-1185">Reference proteome</keyword>
<evidence type="ECO:0000256" key="2">
    <source>
        <dbReference type="ARBA" id="ARBA00023015"/>
    </source>
</evidence>
<comment type="similarity">
    <text evidence="1">Belongs to the sigma-70 factor family. ECF subfamily.</text>
</comment>
<dbReference type="Gene3D" id="1.10.10.10">
    <property type="entry name" value="Winged helix-like DNA-binding domain superfamily/Winged helix DNA-binding domain"/>
    <property type="match status" value="1"/>
</dbReference>
<dbReference type="Gene3D" id="1.10.1740.10">
    <property type="match status" value="1"/>
</dbReference>
<organism evidence="8 9">
    <name type="scientific">Streptomyces albus (strain ATCC 21838 / DSM 41398 / FERM P-419 / JCM 4703 / NBRC 107858)</name>
    <dbReference type="NCBI Taxonomy" id="1081613"/>
    <lineage>
        <taxon>Bacteria</taxon>
        <taxon>Bacillati</taxon>
        <taxon>Actinomycetota</taxon>
        <taxon>Actinomycetes</taxon>
        <taxon>Kitasatosporales</taxon>
        <taxon>Streptomycetaceae</taxon>
        <taxon>Streptomyces</taxon>
    </lineage>
</organism>
<accession>A0A0B5F3S0</accession>
<keyword evidence="3" id="KW-0731">Sigma factor</keyword>
<dbReference type="GO" id="GO:0016987">
    <property type="term" value="F:sigma factor activity"/>
    <property type="evidence" value="ECO:0007669"/>
    <property type="project" value="UniProtKB-KW"/>
</dbReference>
<dbReference type="InterPro" id="IPR013249">
    <property type="entry name" value="RNA_pol_sigma70_r4_t2"/>
</dbReference>
<evidence type="ECO:0000259" key="6">
    <source>
        <dbReference type="Pfam" id="PF04542"/>
    </source>
</evidence>
<feature type="domain" description="RNA polymerase sigma factor 70 region 4 type 2" evidence="7">
    <location>
        <begin position="187"/>
        <end position="224"/>
    </location>
</feature>
<dbReference type="InterPro" id="IPR013325">
    <property type="entry name" value="RNA_pol_sigma_r2"/>
</dbReference>
<dbReference type="SUPFAM" id="SSF88659">
    <property type="entry name" value="Sigma3 and sigma4 domains of RNA polymerase sigma factors"/>
    <property type="match status" value="1"/>
</dbReference>
<protein>
    <submittedName>
        <fullName evidence="8">ECF subfamily RNA polymerase sigma-24 subunit</fullName>
    </submittedName>
</protein>
<feature type="domain" description="RNA polymerase sigma-70 region 2" evidence="6">
    <location>
        <begin position="78"/>
        <end position="143"/>
    </location>
</feature>
<dbReference type="GO" id="GO:0003677">
    <property type="term" value="F:DNA binding"/>
    <property type="evidence" value="ECO:0007669"/>
    <property type="project" value="InterPro"/>
</dbReference>
<dbReference type="PANTHER" id="PTHR43133">
    <property type="entry name" value="RNA POLYMERASE ECF-TYPE SIGMA FACTO"/>
    <property type="match status" value="1"/>
</dbReference>
<dbReference type="EMBL" id="CP010519">
    <property type="protein sequence ID" value="AJE85561.1"/>
    <property type="molecule type" value="Genomic_DNA"/>
</dbReference>
<evidence type="ECO:0000256" key="4">
    <source>
        <dbReference type="ARBA" id="ARBA00023163"/>
    </source>
</evidence>
<dbReference type="Pfam" id="PF08281">
    <property type="entry name" value="Sigma70_r4_2"/>
    <property type="match status" value="1"/>
</dbReference>
<dbReference type="InterPro" id="IPR039425">
    <property type="entry name" value="RNA_pol_sigma-70-like"/>
</dbReference>
<evidence type="ECO:0000313" key="8">
    <source>
        <dbReference type="EMBL" id="AJE85561.1"/>
    </source>
</evidence>
<dbReference type="InterPro" id="IPR013324">
    <property type="entry name" value="RNA_pol_sigma_r3/r4-like"/>
</dbReference>
<keyword evidence="2" id="KW-0805">Transcription regulation</keyword>
<dbReference type="AlphaFoldDB" id="A0A0B5F3S0"/>
<dbReference type="InterPro" id="IPR014284">
    <property type="entry name" value="RNA_pol_sigma-70_dom"/>
</dbReference>
<dbReference type="PANTHER" id="PTHR43133:SF25">
    <property type="entry name" value="RNA POLYMERASE SIGMA FACTOR RFAY-RELATED"/>
    <property type="match status" value="1"/>
</dbReference>
<evidence type="ECO:0000259" key="7">
    <source>
        <dbReference type="Pfam" id="PF08281"/>
    </source>
</evidence>
<keyword evidence="4" id="KW-0804">Transcription</keyword>
<evidence type="ECO:0000256" key="1">
    <source>
        <dbReference type="ARBA" id="ARBA00010641"/>
    </source>
</evidence>